<evidence type="ECO:0000313" key="2">
    <source>
        <dbReference type="EMBL" id="MBN7825797.1"/>
    </source>
</evidence>
<gene>
    <name evidence="2" type="ORF">J0A66_11225</name>
</gene>
<dbReference type="RefSeq" id="WP_206573906.1">
    <property type="nucleotide sequence ID" value="NZ_JAFKCV010000005.1"/>
</dbReference>
<evidence type="ECO:0000256" key="1">
    <source>
        <dbReference type="SAM" id="Phobius"/>
    </source>
</evidence>
<dbReference type="SUPFAM" id="SSF102405">
    <property type="entry name" value="MCP/YpsA-like"/>
    <property type="match status" value="1"/>
</dbReference>
<feature type="transmembrane region" description="Helical" evidence="1">
    <location>
        <begin position="469"/>
        <end position="487"/>
    </location>
</feature>
<sequence length="589" mass="67877">MSTTPYVIGITGHRALDECATRFASDKIKALLEQLQSRMQVTPLVAITGMACGADRLLARAALELGIPVEAHLPMPLEEYRRDFNDAEWQDMQQLLANPLVTAQVVEQLHGLPADQPLEAEARDIQYWVLGQHLVSQCNLLIAVWDGDNTGLTGGTSDVLLDYLDAQPRRRHDRQKSQQAKINYLYREDSAQLMGRLAYWIPVTRQGQLYTRDDSTTADCYLSGEIGTYELECFPRMPGSLWDDVEHLEEYNQQTQRLVEEGTINPQNSLLNHYEQAFSPIPEHRLQDLDKEFLKADAVAIGNQKHSDSQFTLFSLIAASMGFLFLIYAKLVASKYLLIGYLLLFFVGWRYYRNIQQRHSFTNHLTARVLAETLRTELYLVLIGRNNHKRPTQIMNSCGVSQFQGFNWIKHIILSKVPMHLVKQSNPEHLEYNVQFVCDHWLLEQADYFERKTHLLSHRHHKLEHIKSALFVSSAVMALLLILFKYPMTDMQIYADINAKSITVLLMGLLPFLLGVWEIYQNKMAVKELLWQYRTQSILFNEAKQHIETATTLEQKCAVLSELAERALLENYIWIIHRYHREHEPPAAG</sequence>
<keyword evidence="1" id="KW-0472">Membrane</keyword>
<dbReference type="Gene3D" id="3.40.50.450">
    <property type="match status" value="1"/>
</dbReference>
<keyword evidence="1" id="KW-0812">Transmembrane</keyword>
<feature type="transmembrane region" description="Helical" evidence="1">
    <location>
        <begin position="335"/>
        <end position="352"/>
    </location>
</feature>
<organism evidence="2 3">
    <name type="scientific">Bowmanella dokdonensis</name>
    <dbReference type="NCBI Taxonomy" id="751969"/>
    <lineage>
        <taxon>Bacteria</taxon>
        <taxon>Pseudomonadati</taxon>
        <taxon>Pseudomonadota</taxon>
        <taxon>Gammaproteobacteria</taxon>
        <taxon>Alteromonadales</taxon>
        <taxon>Alteromonadaceae</taxon>
        <taxon>Bowmanella</taxon>
    </lineage>
</organism>
<dbReference type="EMBL" id="JAFKCV010000005">
    <property type="protein sequence ID" value="MBN7825797.1"/>
    <property type="molecule type" value="Genomic_DNA"/>
</dbReference>
<reference evidence="2" key="1">
    <citation type="submission" date="2021-03" db="EMBL/GenBank/DDBJ databases">
        <title>novel species isolated from a fishpond in China.</title>
        <authorList>
            <person name="Lu H."/>
            <person name="Cai Z."/>
        </authorList>
    </citation>
    <scope>NUCLEOTIDE SEQUENCE</scope>
    <source>
        <strain evidence="2">JCM 30855</strain>
    </source>
</reference>
<evidence type="ECO:0000313" key="3">
    <source>
        <dbReference type="Proteomes" id="UP000664654"/>
    </source>
</evidence>
<proteinExistence type="predicted"/>
<feature type="transmembrane region" description="Helical" evidence="1">
    <location>
        <begin position="499"/>
        <end position="520"/>
    </location>
</feature>
<accession>A0A939IRM1</accession>
<evidence type="ECO:0008006" key="4">
    <source>
        <dbReference type="Google" id="ProtNLM"/>
    </source>
</evidence>
<keyword evidence="1" id="KW-1133">Transmembrane helix</keyword>
<dbReference type="AlphaFoldDB" id="A0A939IRM1"/>
<name>A0A939IRM1_9ALTE</name>
<dbReference type="Proteomes" id="UP000664654">
    <property type="component" value="Unassembled WGS sequence"/>
</dbReference>
<keyword evidence="3" id="KW-1185">Reference proteome</keyword>
<protein>
    <recommendedName>
        <fullName evidence="4">SMODS and SLOG-associating 2TM effector domain-containing protein</fullName>
    </recommendedName>
</protein>
<comment type="caution">
    <text evidence="2">The sequence shown here is derived from an EMBL/GenBank/DDBJ whole genome shotgun (WGS) entry which is preliminary data.</text>
</comment>